<dbReference type="AlphaFoldDB" id="A0A067QJ58"/>
<dbReference type="GO" id="GO:0008170">
    <property type="term" value="F:N-methyltransferase activity"/>
    <property type="evidence" value="ECO:0007669"/>
    <property type="project" value="UniProtKB-ARBA"/>
</dbReference>
<dbReference type="InterPro" id="IPR001214">
    <property type="entry name" value="SET_dom"/>
</dbReference>
<dbReference type="InterPro" id="IPR046341">
    <property type="entry name" value="SET_dom_sf"/>
</dbReference>
<dbReference type="GO" id="GO:0008276">
    <property type="term" value="F:protein methyltransferase activity"/>
    <property type="evidence" value="ECO:0007669"/>
    <property type="project" value="UniProtKB-ARBA"/>
</dbReference>
<protein>
    <submittedName>
        <fullName evidence="2">PR domain zinc finger protein 15</fullName>
    </submittedName>
</protein>
<name>A0A067QJ58_ZOONE</name>
<dbReference type="Gene3D" id="2.170.270.10">
    <property type="entry name" value="SET domain"/>
    <property type="match status" value="1"/>
</dbReference>
<reference evidence="2 3" key="1">
    <citation type="journal article" date="2014" name="Nat. Commun.">
        <title>Molecular traces of alternative social organization in a termite genome.</title>
        <authorList>
            <person name="Terrapon N."/>
            <person name="Li C."/>
            <person name="Robertson H.M."/>
            <person name="Ji L."/>
            <person name="Meng X."/>
            <person name="Booth W."/>
            <person name="Chen Z."/>
            <person name="Childers C.P."/>
            <person name="Glastad K.M."/>
            <person name="Gokhale K."/>
            <person name="Gowin J."/>
            <person name="Gronenberg W."/>
            <person name="Hermansen R.A."/>
            <person name="Hu H."/>
            <person name="Hunt B.G."/>
            <person name="Huylmans A.K."/>
            <person name="Khalil S.M."/>
            <person name="Mitchell R.D."/>
            <person name="Munoz-Torres M.C."/>
            <person name="Mustard J.A."/>
            <person name="Pan H."/>
            <person name="Reese J.T."/>
            <person name="Scharf M.E."/>
            <person name="Sun F."/>
            <person name="Vogel H."/>
            <person name="Xiao J."/>
            <person name="Yang W."/>
            <person name="Yang Z."/>
            <person name="Yang Z."/>
            <person name="Zhou J."/>
            <person name="Zhu J."/>
            <person name="Brent C.S."/>
            <person name="Elsik C.G."/>
            <person name="Goodisman M.A."/>
            <person name="Liberles D.A."/>
            <person name="Roe R.M."/>
            <person name="Vargo E.L."/>
            <person name="Vilcinskas A."/>
            <person name="Wang J."/>
            <person name="Bornberg-Bauer E."/>
            <person name="Korb J."/>
            <person name="Zhang G."/>
            <person name="Liebig J."/>
        </authorList>
    </citation>
    <scope>NUCLEOTIDE SEQUENCE [LARGE SCALE GENOMIC DNA]</scope>
    <source>
        <tissue evidence="2">Whole organism</tissue>
    </source>
</reference>
<dbReference type="GO" id="GO:0008757">
    <property type="term" value="F:S-adenosylmethionine-dependent methyltransferase activity"/>
    <property type="evidence" value="ECO:0007669"/>
    <property type="project" value="UniProtKB-ARBA"/>
</dbReference>
<keyword evidence="3" id="KW-1185">Reference proteome</keyword>
<evidence type="ECO:0000313" key="3">
    <source>
        <dbReference type="Proteomes" id="UP000027135"/>
    </source>
</evidence>
<dbReference type="Pfam" id="PF21549">
    <property type="entry name" value="PRDM2_PR"/>
    <property type="match status" value="1"/>
</dbReference>
<dbReference type="OMA" id="REENSCN"/>
<organism evidence="2 3">
    <name type="scientific">Zootermopsis nevadensis</name>
    <name type="common">Dampwood termite</name>
    <dbReference type="NCBI Taxonomy" id="136037"/>
    <lineage>
        <taxon>Eukaryota</taxon>
        <taxon>Metazoa</taxon>
        <taxon>Ecdysozoa</taxon>
        <taxon>Arthropoda</taxon>
        <taxon>Hexapoda</taxon>
        <taxon>Insecta</taxon>
        <taxon>Pterygota</taxon>
        <taxon>Neoptera</taxon>
        <taxon>Polyneoptera</taxon>
        <taxon>Dictyoptera</taxon>
        <taxon>Blattodea</taxon>
        <taxon>Blattoidea</taxon>
        <taxon>Termitoidae</taxon>
        <taxon>Termopsidae</taxon>
        <taxon>Zootermopsis</taxon>
    </lineage>
</organism>
<sequence>MQKSLLAGCNVCGRNHNTESCSFLRELKPVEDTKTPTRARLTLPANLEVQNLADNSTTVVARAPFARSVQFGPFIARHTQMLHPAVNFPLKVFGKTEETSYYLDTSDEEACNWMCLVAPATYCKEQNLICYQMGQEIYYTVMKDIQAGEQLKVWYAPYYAVKMGAVPFNIDLTSDVSI</sequence>
<dbReference type="InParanoid" id="A0A067QJ58"/>
<accession>A0A067QJ58</accession>
<feature type="domain" description="SET" evidence="1">
    <location>
        <begin position="50"/>
        <end position="164"/>
    </location>
</feature>
<dbReference type="eggNOG" id="KOG1721">
    <property type="taxonomic scope" value="Eukaryota"/>
</dbReference>
<evidence type="ECO:0000313" key="2">
    <source>
        <dbReference type="EMBL" id="KDR08965.1"/>
    </source>
</evidence>
<dbReference type="Proteomes" id="UP000027135">
    <property type="component" value="Unassembled WGS sequence"/>
</dbReference>
<proteinExistence type="predicted"/>
<gene>
    <name evidence="2" type="ORF">L798_00895</name>
</gene>
<evidence type="ECO:0000259" key="1">
    <source>
        <dbReference type="Pfam" id="PF21549"/>
    </source>
</evidence>
<dbReference type="EMBL" id="KK853286">
    <property type="protein sequence ID" value="KDR08965.1"/>
    <property type="molecule type" value="Genomic_DNA"/>
</dbReference>
<dbReference type="SUPFAM" id="SSF82199">
    <property type="entry name" value="SET domain"/>
    <property type="match status" value="1"/>
</dbReference>